<dbReference type="SFLD" id="SFLDG01084">
    <property type="entry name" value="Uncharacterised_Radical_SAM_Su"/>
    <property type="match status" value="1"/>
</dbReference>
<dbReference type="SMART" id="SM00729">
    <property type="entry name" value="Elp3"/>
    <property type="match status" value="1"/>
</dbReference>
<organism evidence="6 7">
    <name type="scientific">Acanthopleuribacter pedis</name>
    <dbReference type="NCBI Taxonomy" id="442870"/>
    <lineage>
        <taxon>Bacteria</taxon>
        <taxon>Pseudomonadati</taxon>
        <taxon>Acidobacteriota</taxon>
        <taxon>Holophagae</taxon>
        <taxon>Acanthopleuribacterales</taxon>
        <taxon>Acanthopleuribacteraceae</taxon>
        <taxon>Acanthopleuribacter</taxon>
    </lineage>
</organism>
<dbReference type="RefSeq" id="WP_207861782.1">
    <property type="nucleotide sequence ID" value="NZ_JAFREP010000028.1"/>
</dbReference>
<keyword evidence="2" id="KW-0408">Iron</keyword>
<dbReference type="SFLD" id="SFLDS00029">
    <property type="entry name" value="Radical_SAM"/>
    <property type="match status" value="1"/>
</dbReference>
<keyword evidence="1" id="KW-0479">Metal-binding</keyword>
<feature type="domain" description="Elp3/MiaA/NifB-like radical SAM core" evidence="5">
    <location>
        <begin position="71"/>
        <end position="296"/>
    </location>
</feature>
<dbReference type="GO" id="GO:0051536">
    <property type="term" value="F:iron-sulfur cluster binding"/>
    <property type="evidence" value="ECO:0007669"/>
    <property type="project" value="UniProtKB-KW"/>
</dbReference>
<dbReference type="CDD" id="cd01335">
    <property type="entry name" value="Radical_SAM"/>
    <property type="match status" value="1"/>
</dbReference>
<dbReference type="InterPro" id="IPR006638">
    <property type="entry name" value="Elp3/MiaA/NifB-like_rSAM"/>
</dbReference>
<dbReference type="Pfam" id="PF04055">
    <property type="entry name" value="Radical_SAM"/>
    <property type="match status" value="1"/>
</dbReference>
<keyword evidence="3" id="KW-0411">Iron-sulfur</keyword>
<keyword evidence="7" id="KW-1185">Reference proteome</keyword>
<evidence type="ECO:0000256" key="3">
    <source>
        <dbReference type="ARBA" id="ARBA00023014"/>
    </source>
</evidence>
<feature type="region of interest" description="Disordered" evidence="4">
    <location>
        <begin position="1"/>
        <end position="21"/>
    </location>
</feature>
<dbReference type="InterPro" id="IPR040086">
    <property type="entry name" value="MJ0683-like"/>
</dbReference>
<gene>
    <name evidence="6" type="ORF">J3U88_25240</name>
</gene>
<dbReference type="InterPro" id="IPR058240">
    <property type="entry name" value="rSAM_sf"/>
</dbReference>
<dbReference type="PANTHER" id="PTHR43432">
    <property type="entry name" value="SLR0285 PROTEIN"/>
    <property type="match status" value="1"/>
</dbReference>
<evidence type="ECO:0000256" key="1">
    <source>
        <dbReference type="ARBA" id="ARBA00022723"/>
    </source>
</evidence>
<proteinExistence type="predicted"/>
<dbReference type="PANTHER" id="PTHR43432:SF3">
    <property type="entry name" value="SLR0285 PROTEIN"/>
    <property type="match status" value="1"/>
</dbReference>
<accession>A0A8J7U6D8</accession>
<dbReference type="InterPro" id="IPR007197">
    <property type="entry name" value="rSAM"/>
</dbReference>
<evidence type="ECO:0000259" key="5">
    <source>
        <dbReference type="SMART" id="SM00729"/>
    </source>
</evidence>
<comment type="caution">
    <text evidence="6">The sequence shown here is derived from an EMBL/GenBank/DDBJ whole genome shotgun (WGS) entry which is preliminary data.</text>
</comment>
<evidence type="ECO:0000256" key="2">
    <source>
        <dbReference type="ARBA" id="ARBA00023004"/>
    </source>
</evidence>
<dbReference type="Proteomes" id="UP000664417">
    <property type="component" value="Unassembled WGS sequence"/>
</dbReference>
<protein>
    <submittedName>
        <fullName evidence="6">PA0069 family radical SAM protein</fullName>
    </submittedName>
</protein>
<name>A0A8J7U6D8_9BACT</name>
<sequence>MGDLEVLQQHHGRGALSNRDGRFEKQQNHLFDDGWGTLEDALFSPPPIQTRVHRDATKTIINRNQSPDIPFDQSINPYRGCEHGCIYCYARPTHAYWGYSPGLDFEVHLFKKENAAELLEAELRKPGYQCKAVTIGANTDPYQPIERRYQITRSLLSVFHAYRHPVALITKSALVMRDLDLLAEMAADGLAQVFVSVTTLDPRLARRMEPRAATPQRRLEAVAALAAAGVPTGVMAAPMIPALNDHELEALLEAAVGHGAEFAGYVMLRLPLELQDLFREWLDTHYPDRANHVFSLVQSVRGGKNNDPTFGKRMRGTGNYAQLLSQRFKLACRRFKLNQVRRELRVDLFQPPPRAGDQMALFT</sequence>
<dbReference type="AlphaFoldDB" id="A0A8J7U6D8"/>
<evidence type="ECO:0000256" key="4">
    <source>
        <dbReference type="SAM" id="MobiDB-lite"/>
    </source>
</evidence>
<dbReference type="Gene3D" id="3.80.30.30">
    <property type="match status" value="1"/>
</dbReference>
<evidence type="ECO:0000313" key="6">
    <source>
        <dbReference type="EMBL" id="MBO1321809.1"/>
    </source>
</evidence>
<dbReference type="GO" id="GO:0003824">
    <property type="term" value="F:catalytic activity"/>
    <property type="evidence" value="ECO:0007669"/>
    <property type="project" value="InterPro"/>
</dbReference>
<dbReference type="EMBL" id="JAFREP010000028">
    <property type="protein sequence ID" value="MBO1321809.1"/>
    <property type="molecule type" value="Genomic_DNA"/>
</dbReference>
<dbReference type="SUPFAM" id="SSF102114">
    <property type="entry name" value="Radical SAM enzymes"/>
    <property type="match status" value="1"/>
</dbReference>
<dbReference type="GO" id="GO:0046872">
    <property type="term" value="F:metal ion binding"/>
    <property type="evidence" value="ECO:0007669"/>
    <property type="project" value="UniProtKB-KW"/>
</dbReference>
<reference evidence="6" key="1">
    <citation type="submission" date="2021-03" db="EMBL/GenBank/DDBJ databases">
        <authorList>
            <person name="Wang G."/>
        </authorList>
    </citation>
    <scope>NUCLEOTIDE SEQUENCE</scope>
    <source>
        <strain evidence="6">KCTC 12899</strain>
    </source>
</reference>
<dbReference type="NCBIfam" id="NF033668">
    <property type="entry name" value="rSAM_PA0069"/>
    <property type="match status" value="1"/>
</dbReference>
<evidence type="ECO:0000313" key="7">
    <source>
        <dbReference type="Proteomes" id="UP000664417"/>
    </source>
</evidence>